<evidence type="ECO:0000256" key="8">
    <source>
        <dbReference type="ARBA" id="ARBA00048679"/>
    </source>
</evidence>
<dbReference type="PANTHER" id="PTHR47634:SF9">
    <property type="entry name" value="PROTEIN KINASE DOMAIN-CONTAINING PROTEIN-RELATED"/>
    <property type="match status" value="1"/>
</dbReference>
<dbReference type="InterPro" id="IPR051334">
    <property type="entry name" value="SRPK"/>
</dbReference>
<sequence>MAFRLILRRPPGLRGPFSSCFPSSKSLLPHISRSTRSTQSSTSHKPLQFTSAGFEVLAGSEIIEEELAEGHSGENCYPVKQGEVFNGQYQAIIKLGFGVTSTIWLSKDLHSGEYVALKVCTTNSERERELPVYEYINSIQKCSKSPGKQVIRDLITHFTISGPSGKHICLIQEPLGANLRTAQLLNPGMLDAYFIKALLCEVLEGLDFLHNEAKVVHTDIQPSNLMWSLFDKSVFTRLEESEKKCPSPRKVLKDRSIYLSTDLEPSDGELRLCDFGEARVEGDREGLIMSDAFRAPEAIMNLAWGYPVDIWGLVQTAWLMLEGTPMFECEDEEGQYNVEVQFASMIAALGPAPLNMIREDKEDYLEIWDENGNWISEVPIPKNATFEDKVKHLQGRQKTDFIAFLRRVVRWDPKDRPTVKQMLDDAWLQPDE</sequence>
<dbReference type="InterPro" id="IPR017441">
    <property type="entry name" value="Protein_kinase_ATP_BS"/>
</dbReference>
<dbReference type="EC" id="2.7.11.1" evidence="1"/>
<organism evidence="11 12">
    <name type="scientific">Phomopsis amygdali</name>
    <name type="common">Fusicoccum amygdali</name>
    <dbReference type="NCBI Taxonomy" id="1214568"/>
    <lineage>
        <taxon>Eukaryota</taxon>
        <taxon>Fungi</taxon>
        <taxon>Dikarya</taxon>
        <taxon>Ascomycota</taxon>
        <taxon>Pezizomycotina</taxon>
        <taxon>Sordariomycetes</taxon>
        <taxon>Sordariomycetidae</taxon>
        <taxon>Diaporthales</taxon>
        <taxon>Diaporthaceae</taxon>
        <taxon>Diaporthe</taxon>
    </lineage>
</organism>
<comment type="caution">
    <text evidence="11">The sequence shown here is derived from an EMBL/GenBank/DDBJ whole genome shotgun (WGS) entry which is preliminary data.</text>
</comment>
<evidence type="ECO:0000313" key="11">
    <source>
        <dbReference type="EMBL" id="KAK2611825.1"/>
    </source>
</evidence>
<dbReference type="SUPFAM" id="SSF56112">
    <property type="entry name" value="Protein kinase-like (PK-like)"/>
    <property type="match status" value="1"/>
</dbReference>
<reference evidence="11" key="1">
    <citation type="submission" date="2023-06" db="EMBL/GenBank/DDBJ databases">
        <authorList>
            <person name="Noh H."/>
        </authorList>
    </citation>
    <scope>NUCLEOTIDE SEQUENCE</scope>
    <source>
        <strain evidence="11">DUCC20226</strain>
    </source>
</reference>
<evidence type="ECO:0000256" key="6">
    <source>
        <dbReference type="ARBA" id="ARBA00022840"/>
    </source>
</evidence>
<dbReference type="PROSITE" id="PS50011">
    <property type="entry name" value="PROTEIN_KINASE_DOM"/>
    <property type="match status" value="1"/>
</dbReference>
<dbReference type="Proteomes" id="UP001265746">
    <property type="component" value="Unassembled WGS sequence"/>
</dbReference>
<keyword evidence="6 9" id="KW-0067">ATP-binding</keyword>
<dbReference type="EMBL" id="JAUJFL010000002">
    <property type="protein sequence ID" value="KAK2611825.1"/>
    <property type="molecule type" value="Genomic_DNA"/>
</dbReference>
<evidence type="ECO:0000256" key="7">
    <source>
        <dbReference type="ARBA" id="ARBA00047899"/>
    </source>
</evidence>
<feature type="binding site" evidence="9">
    <location>
        <position position="118"/>
    </location>
    <ligand>
        <name>ATP</name>
        <dbReference type="ChEBI" id="CHEBI:30616"/>
    </ligand>
</feature>
<name>A0AAD9SNE3_PHOAM</name>
<accession>A0AAD9SNE3</accession>
<dbReference type="Gene3D" id="3.30.200.20">
    <property type="entry name" value="Phosphorylase Kinase, domain 1"/>
    <property type="match status" value="1"/>
</dbReference>
<dbReference type="InterPro" id="IPR000719">
    <property type="entry name" value="Prot_kinase_dom"/>
</dbReference>
<dbReference type="GO" id="GO:0000245">
    <property type="term" value="P:spliceosomal complex assembly"/>
    <property type="evidence" value="ECO:0007669"/>
    <property type="project" value="TreeGrafter"/>
</dbReference>
<keyword evidence="2" id="KW-0723">Serine/threonine-protein kinase</keyword>
<keyword evidence="4 9" id="KW-0547">Nucleotide-binding</keyword>
<dbReference type="GO" id="GO:0005737">
    <property type="term" value="C:cytoplasm"/>
    <property type="evidence" value="ECO:0007669"/>
    <property type="project" value="TreeGrafter"/>
</dbReference>
<proteinExistence type="predicted"/>
<dbReference type="Gene3D" id="1.10.510.10">
    <property type="entry name" value="Transferase(Phosphotransferase) domain 1"/>
    <property type="match status" value="1"/>
</dbReference>
<dbReference type="SMART" id="SM00220">
    <property type="entry name" value="S_TKc"/>
    <property type="match status" value="1"/>
</dbReference>
<evidence type="ECO:0000256" key="4">
    <source>
        <dbReference type="ARBA" id="ARBA00022741"/>
    </source>
</evidence>
<keyword evidence="3" id="KW-0808">Transferase</keyword>
<dbReference type="PROSITE" id="PS00107">
    <property type="entry name" value="PROTEIN_KINASE_ATP"/>
    <property type="match status" value="1"/>
</dbReference>
<keyword evidence="5" id="KW-0418">Kinase</keyword>
<evidence type="ECO:0000256" key="5">
    <source>
        <dbReference type="ARBA" id="ARBA00022777"/>
    </source>
</evidence>
<dbReference type="GO" id="GO:0005524">
    <property type="term" value="F:ATP binding"/>
    <property type="evidence" value="ECO:0007669"/>
    <property type="project" value="UniProtKB-UniRule"/>
</dbReference>
<keyword evidence="12" id="KW-1185">Reference proteome</keyword>
<comment type="catalytic activity">
    <reaction evidence="7">
        <text>L-threonyl-[protein] + ATP = O-phospho-L-threonyl-[protein] + ADP + H(+)</text>
        <dbReference type="Rhea" id="RHEA:46608"/>
        <dbReference type="Rhea" id="RHEA-COMP:11060"/>
        <dbReference type="Rhea" id="RHEA-COMP:11605"/>
        <dbReference type="ChEBI" id="CHEBI:15378"/>
        <dbReference type="ChEBI" id="CHEBI:30013"/>
        <dbReference type="ChEBI" id="CHEBI:30616"/>
        <dbReference type="ChEBI" id="CHEBI:61977"/>
        <dbReference type="ChEBI" id="CHEBI:456216"/>
        <dbReference type="EC" id="2.7.11.1"/>
    </reaction>
</comment>
<dbReference type="GO" id="GO:0005634">
    <property type="term" value="C:nucleus"/>
    <property type="evidence" value="ECO:0007669"/>
    <property type="project" value="TreeGrafter"/>
</dbReference>
<dbReference type="GO" id="GO:0050684">
    <property type="term" value="P:regulation of mRNA processing"/>
    <property type="evidence" value="ECO:0007669"/>
    <property type="project" value="TreeGrafter"/>
</dbReference>
<evidence type="ECO:0000256" key="2">
    <source>
        <dbReference type="ARBA" id="ARBA00022527"/>
    </source>
</evidence>
<comment type="catalytic activity">
    <reaction evidence="8">
        <text>L-seryl-[protein] + ATP = O-phospho-L-seryl-[protein] + ADP + H(+)</text>
        <dbReference type="Rhea" id="RHEA:17989"/>
        <dbReference type="Rhea" id="RHEA-COMP:9863"/>
        <dbReference type="Rhea" id="RHEA-COMP:11604"/>
        <dbReference type="ChEBI" id="CHEBI:15378"/>
        <dbReference type="ChEBI" id="CHEBI:29999"/>
        <dbReference type="ChEBI" id="CHEBI:30616"/>
        <dbReference type="ChEBI" id="CHEBI:83421"/>
        <dbReference type="ChEBI" id="CHEBI:456216"/>
        <dbReference type="EC" id="2.7.11.1"/>
    </reaction>
</comment>
<dbReference type="PANTHER" id="PTHR47634">
    <property type="entry name" value="PROTEIN KINASE DOMAIN-CONTAINING PROTEIN-RELATED"/>
    <property type="match status" value="1"/>
</dbReference>
<protein>
    <recommendedName>
        <fullName evidence="1">non-specific serine/threonine protein kinase</fullName>
        <ecNumber evidence="1">2.7.11.1</ecNumber>
    </recommendedName>
</protein>
<evidence type="ECO:0000256" key="3">
    <source>
        <dbReference type="ARBA" id="ARBA00022679"/>
    </source>
</evidence>
<feature type="domain" description="Protein kinase" evidence="10">
    <location>
        <begin position="89"/>
        <end position="428"/>
    </location>
</feature>
<dbReference type="AlphaFoldDB" id="A0AAD9SNE3"/>
<evidence type="ECO:0000256" key="1">
    <source>
        <dbReference type="ARBA" id="ARBA00012513"/>
    </source>
</evidence>
<evidence type="ECO:0000313" key="12">
    <source>
        <dbReference type="Proteomes" id="UP001265746"/>
    </source>
</evidence>
<dbReference type="GO" id="GO:0004674">
    <property type="term" value="F:protein serine/threonine kinase activity"/>
    <property type="evidence" value="ECO:0007669"/>
    <property type="project" value="UniProtKB-KW"/>
</dbReference>
<dbReference type="InterPro" id="IPR011009">
    <property type="entry name" value="Kinase-like_dom_sf"/>
</dbReference>
<evidence type="ECO:0000256" key="9">
    <source>
        <dbReference type="PROSITE-ProRule" id="PRU10141"/>
    </source>
</evidence>
<evidence type="ECO:0000259" key="10">
    <source>
        <dbReference type="PROSITE" id="PS50011"/>
    </source>
</evidence>
<gene>
    <name evidence="11" type="ORF">N8I77_005148</name>
</gene>
<dbReference type="Pfam" id="PF00069">
    <property type="entry name" value="Pkinase"/>
    <property type="match status" value="1"/>
</dbReference>